<dbReference type="Proteomes" id="UP001371305">
    <property type="component" value="Unassembled WGS sequence"/>
</dbReference>
<comment type="caution">
    <text evidence="1">The sequence shown here is derived from an EMBL/GenBank/DDBJ whole genome shotgun (WGS) entry which is preliminary data.</text>
</comment>
<organism evidence="1 2">
    <name type="scientific">Luteolibacter soli</name>
    <dbReference type="NCBI Taxonomy" id="3135280"/>
    <lineage>
        <taxon>Bacteria</taxon>
        <taxon>Pseudomonadati</taxon>
        <taxon>Verrucomicrobiota</taxon>
        <taxon>Verrucomicrobiia</taxon>
        <taxon>Verrucomicrobiales</taxon>
        <taxon>Verrucomicrobiaceae</taxon>
        <taxon>Luteolibacter</taxon>
    </lineage>
</organism>
<dbReference type="RefSeq" id="WP_341402489.1">
    <property type="nucleotide sequence ID" value="NZ_JBBUKT010000001.1"/>
</dbReference>
<reference evidence="1 2" key="1">
    <citation type="submission" date="2024-04" db="EMBL/GenBank/DDBJ databases">
        <title>Luteolibacter sp. isolated from soil.</title>
        <authorList>
            <person name="An J."/>
        </authorList>
    </citation>
    <scope>NUCLEOTIDE SEQUENCE [LARGE SCALE GENOMIC DNA]</scope>
    <source>
        <strain evidence="1 2">Y139</strain>
    </source>
</reference>
<gene>
    <name evidence="1" type="ORF">WKV53_01185</name>
</gene>
<dbReference type="EMBL" id="JBBUKT010000001">
    <property type="protein sequence ID" value="MEK7949085.1"/>
    <property type="molecule type" value="Genomic_DNA"/>
</dbReference>
<proteinExistence type="predicted"/>
<protein>
    <submittedName>
        <fullName evidence="1">Uncharacterized protein</fullName>
    </submittedName>
</protein>
<keyword evidence="2" id="KW-1185">Reference proteome</keyword>
<evidence type="ECO:0000313" key="1">
    <source>
        <dbReference type="EMBL" id="MEK7949085.1"/>
    </source>
</evidence>
<sequence>MGVKEAVKLALGYVIDLFESEKITNVGLEEVEFDEPTKHWYVTVGFSRPWDVIQPRSVVQLMGAEERLKRSYKVVTIDEVGERVLSVKNREVGIPA</sequence>
<accession>A0ABU9AP03</accession>
<name>A0ABU9AP03_9BACT</name>
<evidence type="ECO:0000313" key="2">
    <source>
        <dbReference type="Proteomes" id="UP001371305"/>
    </source>
</evidence>